<dbReference type="EMBL" id="HG322950">
    <property type="protein sequence ID" value="CDF83814.1"/>
    <property type="molecule type" value="Genomic_DNA"/>
</dbReference>
<dbReference type="PATRIC" id="fig|1301098.3.peg.2472"/>
<dbReference type="Pfam" id="PF13490">
    <property type="entry name" value="zf-HC2"/>
    <property type="match status" value="1"/>
</dbReference>
<dbReference type="AlphaFoldDB" id="A0A024HGN4"/>
<dbReference type="RefSeq" id="WP_043252054.1">
    <property type="nucleotide sequence ID" value="NZ_HG322950.1"/>
</dbReference>
<dbReference type="InterPro" id="IPR041916">
    <property type="entry name" value="Anti_sigma_zinc_sf"/>
</dbReference>
<evidence type="ECO:0000313" key="3">
    <source>
        <dbReference type="Proteomes" id="UP000025241"/>
    </source>
</evidence>
<name>A0A024HGN4_PSEKB</name>
<organism evidence="2 3">
    <name type="scientific">Pseudomonas knackmussii (strain DSM 6978 / CCUG 54928 / LMG 23759 / B13)</name>
    <dbReference type="NCBI Taxonomy" id="1301098"/>
    <lineage>
        <taxon>Bacteria</taxon>
        <taxon>Pseudomonadati</taxon>
        <taxon>Pseudomonadota</taxon>
        <taxon>Gammaproteobacteria</taxon>
        <taxon>Pseudomonadales</taxon>
        <taxon>Pseudomonadaceae</taxon>
        <taxon>Pseudomonas</taxon>
    </lineage>
</organism>
<dbReference type="STRING" id="1301098.PKB_2467"/>
<dbReference type="HOGENOM" id="CLU_179277_1_0_6"/>
<feature type="domain" description="Putative zinc-finger" evidence="1">
    <location>
        <begin position="4"/>
        <end position="38"/>
    </location>
</feature>
<evidence type="ECO:0000259" key="1">
    <source>
        <dbReference type="Pfam" id="PF13490"/>
    </source>
</evidence>
<evidence type="ECO:0000313" key="2">
    <source>
        <dbReference type="EMBL" id="CDF83814.1"/>
    </source>
</evidence>
<gene>
    <name evidence="2" type="ORF">PKB_2467</name>
</gene>
<dbReference type="InterPro" id="IPR027383">
    <property type="entry name" value="Znf_put"/>
</dbReference>
<sequence length="75" mass="7989">MLSCRELSELGSAIIEGELEQDTAQAVSCHLQDCPRCAAYIRQLQVTSQLLQGLDLADSSIDTQAVVRKLLGGAG</sequence>
<dbReference type="KEGG" id="pkc:PKB_2467"/>
<reference evidence="2 3" key="1">
    <citation type="submission" date="2013-03" db="EMBL/GenBank/DDBJ databases">
        <authorList>
            <person name="Linke B."/>
        </authorList>
    </citation>
    <scope>NUCLEOTIDE SEQUENCE [LARGE SCALE GENOMIC DNA]</scope>
    <source>
        <strain evidence="2 3">B13</strain>
    </source>
</reference>
<dbReference type="OrthoDB" id="8374021at2"/>
<reference evidence="2 3" key="2">
    <citation type="submission" date="2014-05" db="EMBL/GenBank/DDBJ databases">
        <title>Genome sequence of the 3-chlorobenzoate degrading bacterium Pseudomonas knackmussii B13 shows multiple evidence for horizontal gene transfer.</title>
        <authorList>
            <person name="Miyazaki R."/>
            <person name="Bertelli C."/>
            <person name="Falquet L."/>
            <person name="Robinson-Rechavi M."/>
            <person name="Gharib W."/>
            <person name="Roy S."/>
            <person name="Van der Meer J.R."/>
        </authorList>
    </citation>
    <scope>NUCLEOTIDE SEQUENCE [LARGE SCALE GENOMIC DNA]</scope>
    <source>
        <strain evidence="2 3">B13</strain>
    </source>
</reference>
<protein>
    <recommendedName>
        <fullName evidence="1">Putative zinc-finger domain-containing protein</fullName>
    </recommendedName>
</protein>
<keyword evidence="3" id="KW-1185">Reference proteome</keyword>
<proteinExistence type="predicted"/>
<dbReference type="Gene3D" id="1.10.10.1320">
    <property type="entry name" value="Anti-sigma factor, zinc-finger domain"/>
    <property type="match status" value="1"/>
</dbReference>
<dbReference type="Proteomes" id="UP000025241">
    <property type="component" value="Chromosome I"/>
</dbReference>
<accession>A0A024HGN4</accession>